<feature type="active site" description="Proton acceptor" evidence="8">
    <location>
        <position position="47"/>
    </location>
</feature>
<evidence type="ECO:0000256" key="7">
    <source>
        <dbReference type="ARBA" id="ARBA00049047"/>
    </source>
</evidence>
<evidence type="ECO:0000256" key="6">
    <source>
        <dbReference type="ARBA" id="ARBA00023239"/>
    </source>
</evidence>
<comment type="pathway">
    <text evidence="1 8">Amino-acid biosynthesis; L-tryptophan biosynthesis; L-tryptophan from chorismate: step 5/5.</text>
</comment>
<dbReference type="AlphaFoldDB" id="A0A2N3WKY2"/>
<dbReference type="PANTHER" id="PTHR43406">
    <property type="entry name" value="TRYPTOPHAN SYNTHASE, ALPHA CHAIN"/>
    <property type="match status" value="1"/>
</dbReference>
<dbReference type="InterPro" id="IPR002028">
    <property type="entry name" value="Trp_synthase_suA"/>
</dbReference>
<reference evidence="10 11" key="1">
    <citation type="submission" date="2017-12" db="EMBL/GenBank/DDBJ databases">
        <title>Sequencing the genomes of 1000 Actinobacteria strains.</title>
        <authorList>
            <person name="Klenk H.-P."/>
        </authorList>
    </citation>
    <scope>NUCLEOTIDE SEQUENCE [LARGE SCALE GENOMIC DNA]</scope>
    <source>
        <strain evidence="10 11">DSM 45165</strain>
    </source>
</reference>
<accession>A0A2N3WKY2</accession>
<comment type="similarity">
    <text evidence="8 9">Belongs to the TrpA family.</text>
</comment>
<dbReference type="HAMAP" id="MF_00131">
    <property type="entry name" value="Trp_synth_alpha"/>
    <property type="match status" value="1"/>
</dbReference>
<keyword evidence="5 8" id="KW-0057">Aromatic amino acid biosynthesis</keyword>
<feature type="active site" description="Proton acceptor" evidence="8">
    <location>
        <position position="36"/>
    </location>
</feature>
<dbReference type="InterPro" id="IPR013785">
    <property type="entry name" value="Aldolase_TIM"/>
</dbReference>
<evidence type="ECO:0000256" key="4">
    <source>
        <dbReference type="ARBA" id="ARBA00022822"/>
    </source>
</evidence>
<keyword evidence="3 8" id="KW-0028">Amino-acid biosynthesis</keyword>
<comment type="caution">
    <text evidence="10">The sequence shown here is derived from an EMBL/GenBank/DDBJ whole genome shotgun (WGS) entry which is preliminary data.</text>
</comment>
<sequence>MKTDRKILMPYVTGGINPQWTSYLPALAQAGADAIEVGIPFSDPTLDGATIQEASNVALANGTTPQSVLNALRETTVDVPVIVSTYANFAVRKGFCAELKEAGVTGLIVPDLPLEEVPAIETDAVDAGIELALLVSPATPADRAHEIAARSRGFVYAVSSMSTTGERDHLPASAIELAARLKDAADLPILVGFGISQPAHAAEAARVADGVIVGAAIMRRVLDGAGPEQVGGYVATMRAALD</sequence>
<keyword evidence="6 8" id="KW-0456">Lyase</keyword>
<evidence type="ECO:0000256" key="3">
    <source>
        <dbReference type="ARBA" id="ARBA00022605"/>
    </source>
</evidence>
<name>A0A2N3WKY2_9PSEU</name>
<comment type="function">
    <text evidence="8">The alpha subunit is responsible for the aldol cleavage of indoleglycerol phosphate to indole and glyceraldehyde 3-phosphate.</text>
</comment>
<organism evidence="10 11">
    <name type="scientific">Amycolatopsis echigonensis</name>
    <dbReference type="NCBI Taxonomy" id="2576905"/>
    <lineage>
        <taxon>Bacteria</taxon>
        <taxon>Bacillati</taxon>
        <taxon>Actinomycetota</taxon>
        <taxon>Actinomycetes</taxon>
        <taxon>Pseudonocardiales</taxon>
        <taxon>Pseudonocardiaceae</taxon>
        <taxon>Amycolatopsis</taxon>
    </lineage>
</organism>
<evidence type="ECO:0000256" key="2">
    <source>
        <dbReference type="ARBA" id="ARBA00011270"/>
    </source>
</evidence>
<evidence type="ECO:0000256" key="8">
    <source>
        <dbReference type="HAMAP-Rule" id="MF_00131"/>
    </source>
</evidence>
<dbReference type="InterPro" id="IPR011060">
    <property type="entry name" value="RibuloseP-bd_barrel"/>
</dbReference>
<evidence type="ECO:0000256" key="9">
    <source>
        <dbReference type="RuleBase" id="RU003662"/>
    </source>
</evidence>
<keyword evidence="4 8" id="KW-0822">Tryptophan biosynthesis</keyword>
<dbReference type="GO" id="GO:0005829">
    <property type="term" value="C:cytosol"/>
    <property type="evidence" value="ECO:0007669"/>
    <property type="project" value="TreeGrafter"/>
</dbReference>
<evidence type="ECO:0000313" key="11">
    <source>
        <dbReference type="Proteomes" id="UP000233750"/>
    </source>
</evidence>
<gene>
    <name evidence="8" type="primary">trpA</name>
    <name evidence="10" type="ORF">ATK30_5420</name>
</gene>
<dbReference type="Gene3D" id="3.20.20.70">
    <property type="entry name" value="Aldolase class I"/>
    <property type="match status" value="1"/>
</dbReference>
<keyword evidence="11" id="KW-1185">Reference proteome</keyword>
<dbReference type="CDD" id="cd04724">
    <property type="entry name" value="Tryptophan_synthase_alpha"/>
    <property type="match status" value="1"/>
</dbReference>
<comment type="catalytic activity">
    <reaction evidence="7 8">
        <text>(1S,2R)-1-C-(indol-3-yl)glycerol 3-phosphate + L-serine = D-glyceraldehyde 3-phosphate + L-tryptophan + H2O</text>
        <dbReference type="Rhea" id="RHEA:10532"/>
        <dbReference type="ChEBI" id="CHEBI:15377"/>
        <dbReference type="ChEBI" id="CHEBI:33384"/>
        <dbReference type="ChEBI" id="CHEBI:57912"/>
        <dbReference type="ChEBI" id="CHEBI:58866"/>
        <dbReference type="ChEBI" id="CHEBI:59776"/>
        <dbReference type="EC" id="4.2.1.20"/>
    </reaction>
</comment>
<comment type="subunit">
    <text evidence="2 8">Tetramer of two alpha and two beta chains.</text>
</comment>
<protein>
    <recommendedName>
        <fullName evidence="8">Tryptophan synthase alpha chain</fullName>
        <ecNumber evidence="8">4.2.1.20</ecNumber>
    </recommendedName>
</protein>
<dbReference type="EC" id="4.2.1.20" evidence="8"/>
<proteinExistence type="inferred from homology"/>
<evidence type="ECO:0000256" key="1">
    <source>
        <dbReference type="ARBA" id="ARBA00004733"/>
    </source>
</evidence>
<evidence type="ECO:0000256" key="5">
    <source>
        <dbReference type="ARBA" id="ARBA00023141"/>
    </source>
</evidence>
<dbReference type="OrthoDB" id="9804578at2"/>
<dbReference type="EMBL" id="PJMY01000003">
    <property type="protein sequence ID" value="PKV94541.1"/>
    <property type="molecule type" value="Genomic_DNA"/>
</dbReference>
<dbReference type="Pfam" id="PF00290">
    <property type="entry name" value="Trp_syntA"/>
    <property type="match status" value="1"/>
</dbReference>
<dbReference type="PANTHER" id="PTHR43406:SF1">
    <property type="entry name" value="TRYPTOPHAN SYNTHASE ALPHA CHAIN, CHLOROPLASTIC"/>
    <property type="match status" value="1"/>
</dbReference>
<dbReference type="GO" id="GO:0004834">
    <property type="term" value="F:tryptophan synthase activity"/>
    <property type="evidence" value="ECO:0007669"/>
    <property type="project" value="UniProtKB-UniRule"/>
</dbReference>
<dbReference type="NCBIfam" id="TIGR00262">
    <property type="entry name" value="trpA"/>
    <property type="match status" value="1"/>
</dbReference>
<dbReference type="UniPathway" id="UPA00035">
    <property type="reaction ID" value="UER00044"/>
</dbReference>
<dbReference type="SUPFAM" id="SSF51366">
    <property type="entry name" value="Ribulose-phoshate binding barrel"/>
    <property type="match status" value="1"/>
</dbReference>
<evidence type="ECO:0000313" key="10">
    <source>
        <dbReference type="EMBL" id="PKV94541.1"/>
    </source>
</evidence>
<dbReference type="Proteomes" id="UP000233750">
    <property type="component" value="Unassembled WGS sequence"/>
</dbReference>
<dbReference type="RefSeq" id="WP_101437947.1">
    <property type="nucleotide sequence ID" value="NZ_PJMY01000003.1"/>
</dbReference>